<evidence type="ECO:0000313" key="5">
    <source>
        <dbReference type="Proteomes" id="UP000665025"/>
    </source>
</evidence>
<evidence type="ECO:0000259" key="3">
    <source>
        <dbReference type="Pfam" id="PF00497"/>
    </source>
</evidence>
<dbReference type="Proteomes" id="UP000665025">
    <property type="component" value="Chromosome 2"/>
</dbReference>
<reference evidence="4 5" key="1">
    <citation type="submission" date="2021-03" db="EMBL/GenBank/DDBJ databases">
        <title>Complete Genome of Pseudoalteromonas viridis Strain BBR56, a new biocontrol bacterial candidate.</title>
        <authorList>
            <person name="Handayani D.P."/>
            <person name="Isnansetyo A."/>
            <person name="Istiqomah I."/>
            <person name="Jumina J."/>
        </authorList>
    </citation>
    <scope>NUCLEOTIDE SEQUENCE [LARGE SCALE GENOMIC DNA]</scope>
    <source>
        <strain evidence="4 5">BBR56</strain>
    </source>
</reference>
<dbReference type="PANTHER" id="PTHR35936">
    <property type="entry name" value="MEMBRANE-BOUND LYTIC MUREIN TRANSGLYCOSYLASE F"/>
    <property type="match status" value="1"/>
</dbReference>
<feature type="domain" description="Solute-binding protein family 3/N-terminal" evidence="3">
    <location>
        <begin position="32"/>
        <end position="242"/>
    </location>
</feature>
<dbReference type="SUPFAM" id="SSF53850">
    <property type="entry name" value="Periplasmic binding protein-like II"/>
    <property type="match status" value="1"/>
</dbReference>
<sequence length="278" mass="31738">MSDVLALLIFMSAPVCFAISNQVLELVSSEGPPHTINHPERSGIDLDITKAVLAQLGYTVRLEFVALGRAEKLVRTGQYDIMAPIFSTQDSKSFYISEPIVTYKPMVFSLARRNLTPQSISALANHSVITFQGAPGYFGEAFRKMSEQAVYRESPDMSVIPQMLVKSRYDFAVLDQYIFYYFYRLKDKRRPLTLFRHHYLIPPVPASVAFKDKSLRDSFNRALAQFKHSAQYQQIIEDYIGQVEKEMFADKGRGVSWQNQETGKITDFSSVAVPHWQR</sequence>
<evidence type="ECO:0000256" key="2">
    <source>
        <dbReference type="ARBA" id="ARBA00022729"/>
    </source>
</evidence>
<keyword evidence="5" id="KW-1185">Reference proteome</keyword>
<dbReference type="Gene3D" id="3.40.190.10">
    <property type="entry name" value="Periplasmic binding protein-like II"/>
    <property type="match status" value="2"/>
</dbReference>
<gene>
    <name evidence="4" type="ORF">J5X90_21190</name>
</gene>
<proteinExistence type="inferred from homology"/>
<name>A0ABX7VBD7_9GAMM</name>
<comment type="similarity">
    <text evidence="1">Belongs to the bacterial solute-binding protein 3 family.</text>
</comment>
<evidence type="ECO:0000313" key="4">
    <source>
        <dbReference type="EMBL" id="QTL38216.1"/>
    </source>
</evidence>
<keyword evidence="2" id="KW-0732">Signal</keyword>
<dbReference type="EMBL" id="CP072426">
    <property type="protein sequence ID" value="QTL38216.1"/>
    <property type="molecule type" value="Genomic_DNA"/>
</dbReference>
<protein>
    <submittedName>
        <fullName evidence="4">ABC transporter substrate-binding protein</fullName>
    </submittedName>
</protein>
<dbReference type="Pfam" id="PF00497">
    <property type="entry name" value="SBP_bac_3"/>
    <property type="match status" value="1"/>
</dbReference>
<dbReference type="InterPro" id="IPR001638">
    <property type="entry name" value="Solute-binding_3/MltF_N"/>
</dbReference>
<dbReference type="PANTHER" id="PTHR35936:SF25">
    <property type="entry name" value="ABC TRANSPORTER SUBSTRATE-BINDING PROTEIN"/>
    <property type="match status" value="1"/>
</dbReference>
<organism evidence="4 5">
    <name type="scientific">Pseudoalteromonas viridis</name>
    <dbReference type="NCBI Taxonomy" id="339617"/>
    <lineage>
        <taxon>Bacteria</taxon>
        <taxon>Pseudomonadati</taxon>
        <taxon>Pseudomonadota</taxon>
        <taxon>Gammaproteobacteria</taxon>
        <taxon>Alteromonadales</taxon>
        <taxon>Pseudoalteromonadaceae</taxon>
        <taxon>Pseudoalteromonas</taxon>
    </lineage>
</organism>
<evidence type="ECO:0000256" key="1">
    <source>
        <dbReference type="ARBA" id="ARBA00010333"/>
    </source>
</evidence>
<accession>A0ABX7VBD7</accession>